<dbReference type="PANTHER" id="PTHR48083:SF19">
    <property type="entry name" value="FLAVIN-DEPENDENT MONOOXYGENASE, OXYGENASE SUBUNIT HSAA"/>
    <property type="match status" value="1"/>
</dbReference>
<accession>A0A7G1PAS7</accession>
<dbReference type="InterPro" id="IPR050741">
    <property type="entry name" value="Acyl-CoA_dehydrogenase"/>
</dbReference>
<evidence type="ECO:0000313" key="4">
    <source>
        <dbReference type="EMBL" id="BCL32508.1"/>
    </source>
</evidence>
<evidence type="ECO:0000313" key="5">
    <source>
        <dbReference type="Proteomes" id="UP000516444"/>
    </source>
</evidence>
<dbReference type="GO" id="GO:0050660">
    <property type="term" value="F:flavin adenine dinucleotide binding"/>
    <property type="evidence" value="ECO:0007669"/>
    <property type="project" value="InterPro"/>
</dbReference>
<feature type="region of interest" description="Disordered" evidence="2">
    <location>
        <begin position="1"/>
        <end position="20"/>
    </location>
</feature>
<proteinExistence type="predicted"/>
<dbReference type="PIRSF" id="PIRSF016578">
    <property type="entry name" value="HsaA"/>
    <property type="match status" value="1"/>
</dbReference>
<protein>
    <submittedName>
        <fullName evidence="4">Oxidoreductase mmfh</fullName>
    </submittedName>
</protein>
<dbReference type="KEGG" id="sgm:GCM10017557_73670"/>
<evidence type="ECO:0000256" key="1">
    <source>
        <dbReference type="ARBA" id="ARBA00023002"/>
    </source>
</evidence>
<evidence type="ECO:0000256" key="2">
    <source>
        <dbReference type="SAM" id="MobiDB-lite"/>
    </source>
</evidence>
<dbReference type="PANTHER" id="PTHR48083">
    <property type="entry name" value="MEDIUM-CHAIN SPECIFIC ACYL-COA DEHYDROGENASE, MITOCHONDRIAL-RELATED"/>
    <property type="match status" value="1"/>
</dbReference>
<sequence>MPTTNMTPTTRSAHTTAGAPPTHTALAAAAGRAAELAAESATAADSGNRLSPAVAEALVDAGFARHLVGERWGGSAARRGAVQDLAQALATVGAGCMSAAWCGGVLAAVGRMCSHLPEEGQHELWGDGPDVPLAGSLAPSGVVREVPGGWRLSGTWDFASGVDHAHWTMVGGMVRGADDAPALRHFVLPSRAYTVLDTWHNVGLRGTGSNSLLVDDVFVPTHRSFAHHTVLMGEPDAAAPRLHRVPLKLINGLFFVAPGIGAVEGALHAWTEWTAKRVEVNGVRTSSRPGVRLTLARAAASVGAARLLVERAAAEADEAEVTHALTLSTTRDYSTAVDLLLDAVNGLLRMSGARGQARSSPIQRVWRDVHCMAGHAALQPDVNADAWARHALGEE</sequence>
<dbReference type="AlphaFoldDB" id="A0A7G1PAS7"/>
<dbReference type="Proteomes" id="UP000516444">
    <property type="component" value="Chromosome"/>
</dbReference>
<dbReference type="InterPro" id="IPR037069">
    <property type="entry name" value="AcylCoA_DH/ox_N_sf"/>
</dbReference>
<organism evidence="4 5">
    <name type="scientific">Streptomyces aurantiacus</name>
    <dbReference type="NCBI Taxonomy" id="47760"/>
    <lineage>
        <taxon>Bacteria</taxon>
        <taxon>Bacillati</taxon>
        <taxon>Actinomycetota</taxon>
        <taxon>Actinomycetes</taxon>
        <taxon>Kitasatosporales</taxon>
        <taxon>Streptomycetaceae</taxon>
        <taxon>Streptomyces</taxon>
        <taxon>Streptomyces aurantiacus group</taxon>
    </lineage>
</organism>
<dbReference type="InterPro" id="IPR036250">
    <property type="entry name" value="AcylCo_DH-like_C"/>
</dbReference>
<keyword evidence="5" id="KW-1185">Reference proteome</keyword>
<dbReference type="GO" id="GO:0005737">
    <property type="term" value="C:cytoplasm"/>
    <property type="evidence" value="ECO:0007669"/>
    <property type="project" value="TreeGrafter"/>
</dbReference>
<keyword evidence="1" id="KW-0560">Oxidoreductase</keyword>
<dbReference type="SUPFAM" id="SSF56645">
    <property type="entry name" value="Acyl-CoA dehydrogenase NM domain-like"/>
    <property type="match status" value="1"/>
</dbReference>
<name>A0A7G1PAS7_9ACTN</name>
<dbReference type="RefSeq" id="WP_190854121.1">
    <property type="nucleotide sequence ID" value="NZ_AP023440.1"/>
</dbReference>
<dbReference type="Gene3D" id="1.10.540.10">
    <property type="entry name" value="Acyl-CoA dehydrogenase/oxidase, N-terminal domain"/>
    <property type="match status" value="1"/>
</dbReference>
<dbReference type="InterPro" id="IPR009100">
    <property type="entry name" value="AcylCoA_DH/oxidase_NM_dom_sf"/>
</dbReference>
<dbReference type="SUPFAM" id="SSF47203">
    <property type="entry name" value="Acyl-CoA dehydrogenase C-terminal domain-like"/>
    <property type="match status" value="1"/>
</dbReference>
<gene>
    <name evidence="4" type="primary">mmfH</name>
    <name evidence="4" type="ORF">GCM10017557_73670</name>
</gene>
<feature type="domain" description="Acyl-CoA dehydrogenase C-terminal" evidence="3">
    <location>
        <begin position="254"/>
        <end position="379"/>
    </location>
</feature>
<dbReference type="EMBL" id="AP023440">
    <property type="protein sequence ID" value="BCL32508.1"/>
    <property type="molecule type" value="Genomic_DNA"/>
</dbReference>
<evidence type="ECO:0000259" key="3">
    <source>
        <dbReference type="Pfam" id="PF08028"/>
    </source>
</evidence>
<dbReference type="Gene3D" id="2.40.110.10">
    <property type="entry name" value="Butyryl-CoA Dehydrogenase, subunit A, domain 2"/>
    <property type="match status" value="1"/>
</dbReference>
<feature type="compositionally biased region" description="Polar residues" evidence="2">
    <location>
        <begin position="1"/>
        <end position="11"/>
    </location>
</feature>
<dbReference type="GO" id="GO:0003995">
    <property type="term" value="F:acyl-CoA dehydrogenase activity"/>
    <property type="evidence" value="ECO:0007669"/>
    <property type="project" value="TreeGrafter"/>
</dbReference>
<dbReference type="InterPro" id="IPR046373">
    <property type="entry name" value="Acyl-CoA_Oxase/DH_mid-dom_sf"/>
</dbReference>
<dbReference type="GO" id="GO:0016712">
    <property type="term" value="F:oxidoreductase activity, acting on paired donors, with incorporation or reduction of molecular oxygen, reduced flavin or flavoprotein as one donor, and incorporation of one atom of oxygen"/>
    <property type="evidence" value="ECO:0007669"/>
    <property type="project" value="TreeGrafter"/>
</dbReference>
<reference evidence="4 5" key="1">
    <citation type="journal article" date="2014" name="Int. J. Syst. Evol. Microbiol.">
        <title>Complete genome sequence of Corynebacterium casei LMG S-19264T (=DSM 44701T), isolated from a smear-ripened cheese.</title>
        <authorList>
            <consortium name="US DOE Joint Genome Institute (JGI-PGF)"/>
            <person name="Walter F."/>
            <person name="Albersmeier A."/>
            <person name="Kalinowski J."/>
            <person name="Ruckert C."/>
        </authorList>
    </citation>
    <scope>NUCLEOTIDE SEQUENCE [LARGE SCALE GENOMIC DNA]</scope>
    <source>
        <strain evidence="4 5">JCM 4677</strain>
    </source>
</reference>
<dbReference type="InterPro" id="IPR013107">
    <property type="entry name" value="Acyl-CoA_DH_C"/>
</dbReference>
<dbReference type="Gene3D" id="1.20.140.10">
    <property type="entry name" value="Butyryl-CoA Dehydrogenase, subunit A, domain 3"/>
    <property type="match status" value="1"/>
</dbReference>
<dbReference type="GO" id="GO:0033539">
    <property type="term" value="P:fatty acid beta-oxidation using acyl-CoA dehydrogenase"/>
    <property type="evidence" value="ECO:0007669"/>
    <property type="project" value="TreeGrafter"/>
</dbReference>
<dbReference type="Pfam" id="PF08028">
    <property type="entry name" value="Acyl-CoA_dh_2"/>
    <property type="match status" value="1"/>
</dbReference>